<evidence type="ECO:0000313" key="3">
    <source>
        <dbReference type="EMBL" id="KAK9744356.1"/>
    </source>
</evidence>
<dbReference type="GO" id="GO:0003676">
    <property type="term" value="F:nucleic acid binding"/>
    <property type="evidence" value="ECO:0007669"/>
    <property type="project" value="InterPro"/>
</dbReference>
<dbReference type="GO" id="GO:0032259">
    <property type="term" value="P:methylation"/>
    <property type="evidence" value="ECO:0007669"/>
    <property type="project" value="UniProtKB-KW"/>
</dbReference>
<keyword evidence="3" id="KW-0808">Transferase</keyword>
<dbReference type="Pfam" id="PF05380">
    <property type="entry name" value="Peptidase_A17"/>
    <property type="match status" value="1"/>
</dbReference>
<organism evidence="3 4">
    <name type="scientific">Popillia japonica</name>
    <name type="common">Japanese beetle</name>
    <dbReference type="NCBI Taxonomy" id="7064"/>
    <lineage>
        <taxon>Eukaryota</taxon>
        <taxon>Metazoa</taxon>
        <taxon>Ecdysozoa</taxon>
        <taxon>Arthropoda</taxon>
        <taxon>Hexapoda</taxon>
        <taxon>Insecta</taxon>
        <taxon>Pterygota</taxon>
        <taxon>Neoptera</taxon>
        <taxon>Endopterygota</taxon>
        <taxon>Coleoptera</taxon>
        <taxon>Polyphaga</taxon>
        <taxon>Scarabaeiformia</taxon>
        <taxon>Scarabaeidae</taxon>
        <taxon>Rutelinae</taxon>
        <taxon>Popillia</taxon>
    </lineage>
</organism>
<dbReference type="InterPro" id="IPR040676">
    <property type="entry name" value="DUF5641"/>
</dbReference>
<dbReference type="GO" id="GO:0008168">
    <property type="term" value="F:methyltransferase activity"/>
    <property type="evidence" value="ECO:0007669"/>
    <property type="project" value="UniProtKB-KW"/>
</dbReference>
<evidence type="ECO:0000256" key="1">
    <source>
        <dbReference type="PROSITE-ProRule" id="PRU00047"/>
    </source>
</evidence>
<dbReference type="PANTHER" id="PTHR47331">
    <property type="entry name" value="PHD-TYPE DOMAIN-CONTAINING PROTEIN"/>
    <property type="match status" value="1"/>
</dbReference>
<feature type="domain" description="CCHC-type" evidence="2">
    <location>
        <begin position="296"/>
        <end position="309"/>
    </location>
</feature>
<dbReference type="GO" id="GO:0008270">
    <property type="term" value="F:zinc ion binding"/>
    <property type="evidence" value="ECO:0007669"/>
    <property type="project" value="UniProtKB-KW"/>
</dbReference>
<dbReference type="InterPro" id="IPR001878">
    <property type="entry name" value="Znf_CCHC"/>
</dbReference>
<protein>
    <submittedName>
        <fullName evidence="3">Methyltransferase (DUF5641)</fullName>
    </submittedName>
</protein>
<dbReference type="InterPro" id="IPR005312">
    <property type="entry name" value="DUF1759"/>
</dbReference>
<gene>
    <name evidence="3" type="ORF">QE152_g7845</name>
</gene>
<dbReference type="PANTHER" id="PTHR47331:SF5">
    <property type="entry name" value="RIBONUCLEASE H"/>
    <property type="match status" value="1"/>
</dbReference>
<sequence length="1127" mass="128507">MAEISDLKRKRGSIKARVTLFQKYIDEFKRDASNVISKIRLEKAEELVDLYENVQSDLEVITDINEESLVERALFEKEYYKAVADARSILQTTNEQSVKSTSSQPDSERGTAAQIIQSLEFTSSNYQLAWSLLRERFDNKRLLIQSHVKHIVQFNSLVKESATELRKLVDNLSKHLRALQNLNQPTDKWDTLLIYLITPKLDKKTVREWEECKYAGDVPTMTEFTLFIKNKADLLETIEINQTPKVNEQKRSHNLLVNAKNTCPACNENHKLYQCKKFVEMTGGKRIELVKRAKACVNCLRSGHFARECTFGNCKTCGAKHNTLLHQENRESTQAQDAVSLATNVSDYSVLLGTACVWALDENQKAQDCRIVLDSCSQSNFITEDLVKKLKLKCEDTNIAVKGINADTSNLRKRVYVTLKSKVNNFQLTMSCLISSVAVRSIRGHTKDVPTKHQNKRGYSGYFGGLIQRMRLEHNPKDALRAYELQTVTYGTTAASYLAVKCLQKVAEQNAATYPEASERILRDFYMDDLLTGFDTIEHAETVCLTITDILRNAKFELRKFVSNEPTILEKFKTDNDSLSVLNITGSQTKGTLGLQWCCESDELIYRFRNNTRKAFSKRAILSVVSQIFDPLGLLSPFIITAKILLQTLWKLNLTWDEGVPQDVHSEWSRWTSDLQKLSELKITRHVIAVEPRWIELHGFSDASENAYGCCIYARSSDANNLIRTRLICAKTRVAPAKVISIPRLELSGALLLASTIVQAWIRHDPGNLKTFVANRVSEISTLTNVNNWRHVPTQDNPADLLSRGVSVRELVEADFWWEGPTWLKESESNWPNTTLHTVNKRPKRKALKTLVLTKHETNELFHRFSSFSKLQRVTAYCLRFIYNTRNKSSKRSESLTLDELNNALNVLTKMCQLESFSEEINRIKHGKGKDLKGPIVKLSPFVDETGILREARLNTYQRYQQIYQQCWSQWSKAYIGELQGRTKWVKTAHEAIQPGLIVVLKEDHMPLLQWLLKEDHMPLLQWPLARIVEVHPGADDVVRAIQPGLIVVLKEDHMPLLQWPLARIVEVHPGADDVVRVVTVKLPSGKTLKRPIHPGADDVVRVVTVKLPSGKTLKRPTSKVCVLPIY</sequence>
<keyword evidence="3" id="KW-0489">Methyltransferase</keyword>
<comment type="caution">
    <text evidence="3">The sequence shown here is derived from an EMBL/GenBank/DDBJ whole genome shotgun (WGS) entry which is preliminary data.</text>
</comment>
<dbReference type="PROSITE" id="PS50158">
    <property type="entry name" value="ZF_CCHC"/>
    <property type="match status" value="1"/>
</dbReference>
<proteinExistence type="predicted"/>
<dbReference type="InterPro" id="IPR008042">
    <property type="entry name" value="Retrotrans_Pao"/>
</dbReference>
<keyword evidence="1" id="KW-0862">Zinc</keyword>
<dbReference type="Pfam" id="PF03564">
    <property type="entry name" value="DUF1759"/>
    <property type="match status" value="1"/>
</dbReference>
<reference evidence="3 4" key="1">
    <citation type="journal article" date="2024" name="BMC Genomics">
        <title>De novo assembly and annotation of Popillia japonica's genome with initial clues to its potential as an invasive pest.</title>
        <authorList>
            <person name="Cucini C."/>
            <person name="Boschi S."/>
            <person name="Funari R."/>
            <person name="Cardaioli E."/>
            <person name="Iannotti N."/>
            <person name="Marturano G."/>
            <person name="Paoli F."/>
            <person name="Bruttini M."/>
            <person name="Carapelli A."/>
            <person name="Frati F."/>
            <person name="Nardi F."/>
        </authorList>
    </citation>
    <scope>NUCLEOTIDE SEQUENCE [LARGE SCALE GENOMIC DNA]</scope>
    <source>
        <strain evidence="3">DMR45628</strain>
    </source>
</reference>
<keyword evidence="1" id="KW-0479">Metal-binding</keyword>
<dbReference type="EMBL" id="JASPKY010000059">
    <property type="protein sequence ID" value="KAK9744356.1"/>
    <property type="molecule type" value="Genomic_DNA"/>
</dbReference>
<dbReference type="Pfam" id="PF18701">
    <property type="entry name" value="DUF5641"/>
    <property type="match status" value="2"/>
</dbReference>
<dbReference type="Proteomes" id="UP001458880">
    <property type="component" value="Unassembled WGS sequence"/>
</dbReference>
<evidence type="ECO:0000259" key="2">
    <source>
        <dbReference type="PROSITE" id="PS50158"/>
    </source>
</evidence>
<keyword evidence="1" id="KW-0863">Zinc-finger</keyword>
<dbReference type="AlphaFoldDB" id="A0AAW1MF08"/>
<evidence type="ECO:0000313" key="4">
    <source>
        <dbReference type="Proteomes" id="UP001458880"/>
    </source>
</evidence>
<keyword evidence="4" id="KW-1185">Reference proteome</keyword>
<name>A0AAW1MF08_POPJA</name>
<accession>A0AAW1MF08</accession>